<dbReference type="SMART" id="SM00342">
    <property type="entry name" value="HTH_ARAC"/>
    <property type="match status" value="1"/>
</dbReference>
<evidence type="ECO:0000313" key="6">
    <source>
        <dbReference type="Proteomes" id="UP001447857"/>
    </source>
</evidence>
<dbReference type="Proteomes" id="UP001447857">
    <property type="component" value="Chromosome"/>
</dbReference>
<dbReference type="InterPro" id="IPR009057">
    <property type="entry name" value="Homeodomain-like_sf"/>
</dbReference>
<name>A0ABZ2Q3Q6_9FLAO</name>
<evidence type="ECO:0000256" key="2">
    <source>
        <dbReference type="ARBA" id="ARBA00023125"/>
    </source>
</evidence>
<evidence type="ECO:0000313" key="5">
    <source>
        <dbReference type="EMBL" id="WXK49051.1"/>
    </source>
</evidence>
<dbReference type="PROSITE" id="PS01124">
    <property type="entry name" value="HTH_ARAC_FAMILY_2"/>
    <property type="match status" value="1"/>
</dbReference>
<reference evidence="5 6" key="1">
    <citation type="submission" date="2024-02" db="EMBL/GenBank/DDBJ databases">
        <title>complete genome of Flavobacterium ginsenosidimutans Str. YTB16.</title>
        <authorList>
            <person name="Wang Q."/>
        </authorList>
    </citation>
    <scope>NUCLEOTIDE SEQUENCE [LARGE SCALE GENOMIC DNA]</scope>
    <source>
        <strain evidence="5 6">YTB16</strain>
    </source>
</reference>
<accession>A0ABZ2Q3Q6</accession>
<dbReference type="PANTHER" id="PTHR43280">
    <property type="entry name" value="ARAC-FAMILY TRANSCRIPTIONAL REGULATOR"/>
    <property type="match status" value="1"/>
</dbReference>
<dbReference type="InterPro" id="IPR018060">
    <property type="entry name" value="HTH_AraC"/>
</dbReference>
<keyword evidence="1" id="KW-0805">Transcription regulation</keyword>
<keyword evidence="6" id="KW-1185">Reference proteome</keyword>
<evidence type="ECO:0000256" key="1">
    <source>
        <dbReference type="ARBA" id="ARBA00023015"/>
    </source>
</evidence>
<feature type="domain" description="HTH araC/xylS-type" evidence="4">
    <location>
        <begin position="201"/>
        <end position="299"/>
    </location>
</feature>
<proteinExistence type="predicted"/>
<dbReference type="RefSeq" id="WP_338839746.1">
    <property type="nucleotide sequence ID" value="NZ_CP147988.1"/>
</dbReference>
<dbReference type="SUPFAM" id="SSF46689">
    <property type="entry name" value="Homeodomain-like"/>
    <property type="match status" value="1"/>
</dbReference>
<dbReference type="PANTHER" id="PTHR43280:SF32">
    <property type="entry name" value="TRANSCRIPTIONAL REGULATORY PROTEIN"/>
    <property type="match status" value="1"/>
</dbReference>
<organism evidence="5 6">
    <name type="scientific">Flavobacterium ginsenosidimutans</name>
    <dbReference type="NCBI Taxonomy" id="687844"/>
    <lineage>
        <taxon>Bacteria</taxon>
        <taxon>Pseudomonadati</taxon>
        <taxon>Bacteroidota</taxon>
        <taxon>Flavobacteriia</taxon>
        <taxon>Flavobacteriales</taxon>
        <taxon>Flavobacteriaceae</taxon>
        <taxon>Flavobacterium</taxon>
    </lineage>
</organism>
<evidence type="ECO:0000259" key="4">
    <source>
        <dbReference type="PROSITE" id="PS01124"/>
    </source>
</evidence>
<dbReference type="Gene3D" id="1.10.10.60">
    <property type="entry name" value="Homeodomain-like"/>
    <property type="match status" value="1"/>
</dbReference>
<keyword evidence="3" id="KW-0804">Transcription</keyword>
<sequence>MSKYTKIQNYSLRDIINILGDEAEYGTEFYVHYNKELIQENPFPFPFRCSNTGIMLLLHGKMKVQVDLQTYIVSPKDVIVFSSQSVIHILEIIEPAQNIGFVFTDEFAMTNMLNYEDIRLFRLTELNQTPILSLTEDQYNIIFDIMTKMYMLNLSQSETNLFKNAKAFHYFNLLALEMMEIHRTGANQADLKNSRKKEIIHEFLSLLSIHVRANRNVQFYADKLFITSGHLSKLLKEATGNSSREIIEEAVVMEARDLLMETSHSLAEIAEILHFSDQSFFGKFFKKKMKITPKSFRDKYK</sequence>
<dbReference type="EMBL" id="CP147988">
    <property type="protein sequence ID" value="WXK49051.1"/>
    <property type="molecule type" value="Genomic_DNA"/>
</dbReference>
<evidence type="ECO:0000256" key="3">
    <source>
        <dbReference type="ARBA" id="ARBA00023163"/>
    </source>
</evidence>
<gene>
    <name evidence="5" type="ORF">V6624_18695</name>
</gene>
<protein>
    <submittedName>
        <fullName evidence="5">Helix-turn-helix domain-containing protein</fullName>
    </submittedName>
</protein>
<keyword evidence="2" id="KW-0238">DNA-binding</keyword>
<dbReference type="Pfam" id="PF12833">
    <property type="entry name" value="HTH_18"/>
    <property type="match status" value="1"/>
</dbReference>